<keyword evidence="2" id="KW-1003">Cell membrane</keyword>
<evidence type="ECO:0000256" key="6">
    <source>
        <dbReference type="ARBA" id="ARBA00023136"/>
    </source>
</evidence>
<organism evidence="9 10">
    <name type="scientific">Rohdeia mirabilis</name>
    <dbReference type="NCBI Taxonomy" id="2528008"/>
    <lineage>
        <taxon>Bacteria</taxon>
        <taxon>Pseudomonadati</taxon>
        <taxon>Planctomycetota</taxon>
        <taxon>Planctomycetia</taxon>
        <taxon>Planctomycetia incertae sedis</taxon>
        <taxon>Rohdeia</taxon>
    </lineage>
</organism>
<dbReference type="PANTHER" id="PTHR30462">
    <property type="entry name" value="INTERMEMBRANE TRANSPORT PROTEIN PQIB-RELATED"/>
    <property type="match status" value="1"/>
</dbReference>
<comment type="subcellular location">
    <subcellularLocation>
        <location evidence="1">Cell inner membrane</location>
    </subcellularLocation>
</comment>
<reference evidence="9 10" key="1">
    <citation type="submission" date="2019-02" db="EMBL/GenBank/DDBJ databases">
        <title>Deep-cultivation of Planctomycetes and their phenomic and genomic characterization uncovers novel biology.</title>
        <authorList>
            <person name="Wiegand S."/>
            <person name="Jogler M."/>
            <person name="Boedeker C."/>
            <person name="Pinto D."/>
            <person name="Vollmers J."/>
            <person name="Rivas-Marin E."/>
            <person name="Kohn T."/>
            <person name="Peeters S.H."/>
            <person name="Heuer A."/>
            <person name="Rast P."/>
            <person name="Oberbeckmann S."/>
            <person name="Bunk B."/>
            <person name="Jeske O."/>
            <person name="Meyerdierks A."/>
            <person name="Storesund J.E."/>
            <person name="Kallscheuer N."/>
            <person name="Luecker S."/>
            <person name="Lage O.M."/>
            <person name="Pohl T."/>
            <person name="Merkel B.J."/>
            <person name="Hornburger P."/>
            <person name="Mueller R.-W."/>
            <person name="Bruemmer F."/>
            <person name="Labrenz M."/>
            <person name="Spormann A.M."/>
            <person name="Op den Camp H."/>
            <person name="Overmann J."/>
            <person name="Amann R."/>
            <person name="Jetten M.S.M."/>
            <person name="Mascher T."/>
            <person name="Medema M.H."/>
            <person name="Devos D.P."/>
            <person name="Kaster A.-K."/>
            <person name="Ovreas L."/>
            <person name="Rohde M."/>
            <person name="Galperin M.Y."/>
            <person name="Jogler C."/>
        </authorList>
    </citation>
    <scope>NUCLEOTIDE SEQUENCE [LARGE SCALE GENOMIC DNA]</scope>
    <source>
        <strain evidence="9 10">Pla163</strain>
    </source>
</reference>
<keyword evidence="6 7" id="KW-0472">Membrane</keyword>
<evidence type="ECO:0000256" key="5">
    <source>
        <dbReference type="ARBA" id="ARBA00022989"/>
    </source>
</evidence>
<dbReference type="EMBL" id="CP036290">
    <property type="protein sequence ID" value="QDU86099.1"/>
    <property type="molecule type" value="Genomic_DNA"/>
</dbReference>
<gene>
    <name evidence="9" type="primary">pqiB_2</name>
    <name evidence="9" type="ORF">Pla163_32480</name>
</gene>
<sequence length="472" mass="49786">MNDSVSTHQATLVDAPLADRKGLGWAWILPALAALLAVLLAWSYWSERGAVVEVTFQVGHGLDAGSDVRFRGTSIGTVESVRLDPSGGGLRVSLRLRPDAVHLAREGSRWWIPRPRVGLAGIEGLDTLLGSSYVTLEAGPADAPASRRFEGIEEPPVPVPWGDGLELVLEARRRGGLTPGAPVYFRQVRVGVVLSVGLASDGSSILARVSISPDHAALVRTNTVFWNESGLRFEAGLGGIDFAFDSIEEVLTGAIAFATPPEAGARARTGARFPLAAEADADWLDWVARLPVGPLADAPAGPRPEPVRAALGWKRKRLLGSSHERLNGWCLRLANGWIGPRDLLESPTDMSDVTLAIGGEAHEPLAASQETGNVRVVAADQDARGWPLDRIRAPLEPESCLVFGDPIAGARAIDATRLESGADATWLLGDAGAFGDDWHGAAVVARADGALIGILLVDSAGARIAVDVPVTR</sequence>
<evidence type="ECO:0000259" key="8">
    <source>
        <dbReference type="Pfam" id="PF02470"/>
    </source>
</evidence>
<dbReference type="InterPro" id="IPR003399">
    <property type="entry name" value="Mce/MlaD"/>
</dbReference>
<evidence type="ECO:0000313" key="9">
    <source>
        <dbReference type="EMBL" id="QDU86099.1"/>
    </source>
</evidence>
<feature type="domain" description="Mce/MlaD" evidence="8">
    <location>
        <begin position="51"/>
        <end position="139"/>
    </location>
</feature>
<accession>A0A518D3S4</accession>
<keyword evidence="10" id="KW-1185">Reference proteome</keyword>
<evidence type="ECO:0000256" key="3">
    <source>
        <dbReference type="ARBA" id="ARBA00022519"/>
    </source>
</evidence>
<keyword evidence="4 7" id="KW-0812">Transmembrane</keyword>
<evidence type="ECO:0000313" key="10">
    <source>
        <dbReference type="Proteomes" id="UP000319342"/>
    </source>
</evidence>
<dbReference type="AlphaFoldDB" id="A0A518D3S4"/>
<evidence type="ECO:0000256" key="7">
    <source>
        <dbReference type="SAM" id="Phobius"/>
    </source>
</evidence>
<protein>
    <submittedName>
        <fullName evidence="9">Paraquat-inducible protein B</fullName>
    </submittedName>
</protein>
<dbReference type="GO" id="GO:0005886">
    <property type="term" value="C:plasma membrane"/>
    <property type="evidence" value="ECO:0007669"/>
    <property type="project" value="UniProtKB-SubCell"/>
</dbReference>
<name>A0A518D3S4_9BACT</name>
<proteinExistence type="predicted"/>
<keyword evidence="5 7" id="KW-1133">Transmembrane helix</keyword>
<evidence type="ECO:0000256" key="4">
    <source>
        <dbReference type="ARBA" id="ARBA00022692"/>
    </source>
</evidence>
<keyword evidence="3" id="KW-0997">Cell inner membrane</keyword>
<dbReference type="InterPro" id="IPR051800">
    <property type="entry name" value="PqiA-PqiB_transport"/>
</dbReference>
<dbReference type="OrthoDB" id="9806984at2"/>
<evidence type="ECO:0000256" key="2">
    <source>
        <dbReference type="ARBA" id="ARBA00022475"/>
    </source>
</evidence>
<feature type="transmembrane region" description="Helical" evidence="7">
    <location>
        <begin position="25"/>
        <end position="45"/>
    </location>
</feature>
<dbReference type="PANTHER" id="PTHR30462:SF0">
    <property type="entry name" value="INTERMEMBRANE TRANSPORT PROTEIN YEBT"/>
    <property type="match status" value="1"/>
</dbReference>
<dbReference type="Proteomes" id="UP000319342">
    <property type="component" value="Chromosome"/>
</dbReference>
<dbReference type="Pfam" id="PF02470">
    <property type="entry name" value="MlaD"/>
    <property type="match status" value="2"/>
</dbReference>
<evidence type="ECO:0000256" key="1">
    <source>
        <dbReference type="ARBA" id="ARBA00004533"/>
    </source>
</evidence>
<feature type="domain" description="Mce/MlaD" evidence="8">
    <location>
        <begin position="164"/>
        <end position="224"/>
    </location>
</feature>